<proteinExistence type="predicted"/>
<keyword evidence="3" id="KW-0176">Collagen</keyword>
<feature type="domain" description="SpaA-like prealbumin fold" evidence="2">
    <location>
        <begin position="173"/>
        <end position="226"/>
    </location>
</feature>
<dbReference type="Gene3D" id="2.60.40.10">
    <property type="entry name" value="Immunoglobulins"/>
    <property type="match status" value="1"/>
</dbReference>
<organism evidence="3 4">
    <name type="scientific">Luteimonas salinilitoris</name>
    <dbReference type="NCBI Taxonomy" id="3237697"/>
    <lineage>
        <taxon>Bacteria</taxon>
        <taxon>Pseudomonadati</taxon>
        <taxon>Pseudomonadota</taxon>
        <taxon>Gammaproteobacteria</taxon>
        <taxon>Lysobacterales</taxon>
        <taxon>Lysobacteraceae</taxon>
        <taxon>Luteimonas</taxon>
    </lineage>
</organism>
<protein>
    <submittedName>
        <fullName evidence="3">Collagen binding domain-containing protein</fullName>
    </submittedName>
</protein>
<dbReference type="InterPro" id="IPR013783">
    <property type="entry name" value="Ig-like_fold"/>
</dbReference>
<sequence length="242" mass="26698">MRRSPLSSACVEGCDPEGVVAIRIRGHFQDIEIKAWHELRAGDTARPCPDVRVAIGFLRDFARDPLSMAALREFASRRLHVSSLYRWSDHEILERIAGHLSAGQFRLVPRDRFSTPFDAGDFRELEDRPPTGRVISPHAPDGGIRRPRPLDEVRAHAPLAPETAPPPIVRPWITFTVIDDETGAPAASVELRLKKPDGTVGTYTTDTAGTVHLTDLPTGTCDLEEVLDGQAFEIVGIEISRS</sequence>
<accession>A0ABV4HRL6</accession>
<keyword evidence="4" id="KW-1185">Reference proteome</keyword>
<feature type="region of interest" description="Disordered" evidence="1">
    <location>
        <begin position="119"/>
        <end position="148"/>
    </location>
</feature>
<evidence type="ECO:0000259" key="2">
    <source>
        <dbReference type="Pfam" id="PF17802"/>
    </source>
</evidence>
<dbReference type="EMBL" id="JBFWIC010000010">
    <property type="protein sequence ID" value="MEZ0474798.1"/>
    <property type="molecule type" value="Genomic_DNA"/>
</dbReference>
<evidence type="ECO:0000313" key="4">
    <source>
        <dbReference type="Proteomes" id="UP001566331"/>
    </source>
</evidence>
<feature type="compositionally biased region" description="Basic and acidic residues" evidence="1">
    <location>
        <begin position="120"/>
        <end position="130"/>
    </location>
</feature>
<comment type="caution">
    <text evidence="3">The sequence shown here is derived from an EMBL/GenBank/DDBJ whole genome shotgun (WGS) entry which is preliminary data.</text>
</comment>
<evidence type="ECO:0000256" key="1">
    <source>
        <dbReference type="SAM" id="MobiDB-lite"/>
    </source>
</evidence>
<evidence type="ECO:0000313" key="3">
    <source>
        <dbReference type="EMBL" id="MEZ0474798.1"/>
    </source>
</evidence>
<dbReference type="SUPFAM" id="SSF49478">
    <property type="entry name" value="Cna protein B-type domain"/>
    <property type="match status" value="1"/>
</dbReference>
<dbReference type="Pfam" id="PF17802">
    <property type="entry name" value="SpaA"/>
    <property type="match status" value="1"/>
</dbReference>
<dbReference type="InterPro" id="IPR041033">
    <property type="entry name" value="SpaA_PFL_dom_1"/>
</dbReference>
<name>A0ABV4HRL6_9GAMM</name>
<dbReference type="Proteomes" id="UP001566331">
    <property type="component" value="Unassembled WGS sequence"/>
</dbReference>
<reference evidence="3 4" key="1">
    <citation type="submission" date="2024-07" db="EMBL/GenBank/DDBJ databases">
        <title>Luteimonas salilacus sp. nov., isolated from the shore soil of Salt Lake in Tibet of China.</title>
        <authorList>
            <person name="Zhang X."/>
            <person name="Li A."/>
        </authorList>
    </citation>
    <scope>NUCLEOTIDE SEQUENCE [LARGE SCALE GENOMIC DNA]</scope>
    <source>
        <strain evidence="3 4">B3-2-R+30</strain>
    </source>
</reference>
<gene>
    <name evidence="3" type="ORF">AB6713_09215</name>
</gene>
<dbReference type="RefSeq" id="WP_370564459.1">
    <property type="nucleotide sequence ID" value="NZ_JBFWIB010000008.1"/>
</dbReference>